<dbReference type="InterPro" id="IPR037171">
    <property type="entry name" value="NagB/RpiA_transferase-like"/>
</dbReference>
<accession>A0ABV7M8T5</accession>
<dbReference type="SUPFAM" id="SSF100950">
    <property type="entry name" value="NagB/RpiA/CoA transferase-like"/>
    <property type="match status" value="1"/>
</dbReference>
<evidence type="ECO:0000256" key="5">
    <source>
        <dbReference type="ARBA" id="ARBA00013198"/>
    </source>
</evidence>
<feature type="region of interest" description="Disordered" evidence="7">
    <location>
        <begin position="35"/>
        <end position="54"/>
    </location>
</feature>
<evidence type="ECO:0000256" key="6">
    <source>
        <dbReference type="ARBA" id="ARBA00020337"/>
    </source>
</evidence>
<evidence type="ECO:0000256" key="2">
    <source>
        <dbReference type="ARBA" id="ARBA00002681"/>
    </source>
</evidence>
<dbReference type="PANTHER" id="PTHR11054">
    <property type="entry name" value="6-PHOSPHOGLUCONOLACTONASE"/>
    <property type="match status" value="1"/>
</dbReference>
<dbReference type="Proteomes" id="UP001595607">
    <property type="component" value="Unassembled WGS sequence"/>
</dbReference>
<evidence type="ECO:0000259" key="8">
    <source>
        <dbReference type="Pfam" id="PF01182"/>
    </source>
</evidence>
<organism evidence="9 10">
    <name type="scientific">Parvularcula lutaonensis</name>
    <dbReference type="NCBI Taxonomy" id="491923"/>
    <lineage>
        <taxon>Bacteria</taxon>
        <taxon>Pseudomonadati</taxon>
        <taxon>Pseudomonadota</taxon>
        <taxon>Alphaproteobacteria</taxon>
        <taxon>Parvularculales</taxon>
        <taxon>Parvularculaceae</taxon>
        <taxon>Parvularcula</taxon>
    </lineage>
</organism>
<dbReference type="EC" id="3.1.1.31" evidence="5"/>
<evidence type="ECO:0000256" key="4">
    <source>
        <dbReference type="ARBA" id="ARBA00010662"/>
    </source>
</evidence>
<evidence type="ECO:0000256" key="7">
    <source>
        <dbReference type="SAM" id="MobiDB-lite"/>
    </source>
</evidence>
<protein>
    <recommendedName>
        <fullName evidence="6">6-phosphogluconolactonase</fullName>
        <ecNumber evidence="5">3.1.1.31</ecNumber>
    </recommendedName>
</protein>
<dbReference type="InterPro" id="IPR005900">
    <property type="entry name" value="6-phosphogluconolactonase_DevB"/>
</dbReference>
<dbReference type="InterPro" id="IPR039104">
    <property type="entry name" value="6PGL"/>
</dbReference>
<dbReference type="CDD" id="cd01400">
    <property type="entry name" value="6PGL"/>
    <property type="match status" value="1"/>
</dbReference>
<evidence type="ECO:0000256" key="1">
    <source>
        <dbReference type="ARBA" id="ARBA00000832"/>
    </source>
</evidence>
<comment type="pathway">
    <text evidence="3">Carbohydrate degradation; pentose phosphate pathway; D-ribulose 5-phosphate from D-glucose 6-phosphate (oxidative stage): step 2/3.</text>
</comment>
<dbReference type="Gene3D" id="3.40.50.1360">
    <property type="match status" value="1"/>
</dbReference>
<sequence>MSDFREFASRDALYEEAASRIASALTAAVSEHGKGHAALAGGSTPKPIYERMGRDGTVPWDKVVLTLTDERMAPPGDPASNEAMIRKALEGGPGENATLVPLFEETDGLPDQDIILLGMGTDGHFASLFPGAKELAEGLADKAPPVLKVVPDPLPAHAPFPRLSLSLPAILSAGEIIIAITGEEKRSVLDRAREDGPVEELPVRALLRSDHPNITFFWAP</sequence>
<comment type="function">
    <text evidence="2">Hydrolysis of 6-phosphogluconolactone to 6-phosphogluconate.</text>
</comment>
<evidence type="ECO:0000313" key="9">
    <source>
        <dbReference type="EMBL" id="MFC3301869.1"/>
    </source>
</evidence>
<dbReference type="InterPro" id="IPR006148">
    <property type="entry name" value="Glc/Gal-6P_isomerase"/>
</dbReference>
<name>A0ABV7M8T5_9PROT</name>
<dbReference type="EMBL" id="JBHRVA010000002">
    <property type="protein sequence ID" value="MFC3301869.1"/>
    <property type="molecule type" value="Genomic_DNA"/>
</dbReference>
<proteinExistence type="inferred from homology"/>
<comment type="similarity">
    <text evidence="4">Belongs to the glucosamine/galactosamine-6-phosphate isomerase family. 6-phosphogluconolactonase subfamily.</text>
</comment>
<evidence type="ECO:0000313" key="10">
    <source>
        <dbReference type="Proteomes" id="UP001595607"/>
    </source>
</evidence>
<dbReference type="Pfam" id="PF01182">
    <property type="entry name" value="Glucosamine_iso"/>
    <property type="match status" value="1"/>
</dbReference>
<evidence type="ECO:0000256" key="3">
    <source>
        <dbReference type="ARBA" id="ARBA00004961"/>
    </source>
</evidence>
<gene>
    <name evidence="9" type="ORF">ACFONP_03915</name>
</gene>
<dbReference type="PANTHER" id="PTHR11054:SF0">
    <property type="entry name" value="6-PHOSPHOGLUCONOLACTONASE"/>
    <property type="match status" value="1"/>
</dbReference>
<reference evidence="10" key="1">
    <citation type="journal article" date="2019" name="Int. J. Syst. Evol. Microbiol.">
        <title>The Global Catalogue of Microorganisms (GCM) 10K type strain sequencing project: providing services to taxonomists for standard genome sequencing and annotation.</title>
        <authorList>
            <consortium name="The Broad Institute Genomics Platform"/>
            <consortium name="The Broad Institute Genome Sequencing Center for Infectious Disease"/>
            <person name="Wu L."/>
            <person name="Ma J."/>
        </authorList>
    </citation>
    <scope>NUCLEOTIDE SEQUENCE [LARGE SCALE GENOMIC DNA]</scope>
    <source>
        <strain evidence="10">KCTC 22245</strain>
    </source>
</reference>
<dbReference type="RefSeq" id="WP_189573683.1">
    <property type="nucleotide sequence ID" value="NZ_BMXU01000001.1"/>
</dbReference>
<comment type="catalytic activity">
    <reaction evidence="1">
        <text>6-phospho-D-glucono-1,5-lactone + H2O = 6-phospho-D-gluconate + H(+)</text>
        <dbReference type="Rhea" id="RHEA:12556"/>
        <dbReference type="ChEBI" id="CHEBI:15377"/>
        <dbReference type="ChEBI" id="CHEBI:15378"/>
        <dbReference type="ChEBI" id="CHEBI:57955"/>
        <dbReference type="ChEBI" id="CHEBI:58759"/>
        <dbReference type="EC" id="3.1.1.31"/>
    </reaction>
</comment>
<keyword evidence="10" id="KW-1185">Reference proteome</keyword>
<comment type="caution">
    <text evidence="9">The sequence shown here is derived from an EMBL/GenBank/DDBJ whole genome shotgun (WGS) entry which is preliminary data.</text>
</comment>
<feature type="domain" description="Glucosamine/galactosamine-6-phosphate isomerase" evidence="8">
    <location>
        <begin position="9"/>
        <end position="207"/>
    </location>
</feature>